<keyword evidence="5 7" id="KW-0804">Transcription</keyword>
<evidence type="ECO:0000256" key="2">
    <source>
        <dbReference type="ARBA" id="ARBA00007911"/>
    </source>
</evidence>
<dbReference type="GeneID" id="120275827"/>
<evidence type="ECO:0000256" key="5">
    <source>
        <dbReference type="ARBA" id="ARBA00023163"/>
    </source>
</evidence>
<keyword evidence="3 7" id="KW-0805">Transcription regulation</keyword>
<dbReference type="PANTHER" id="PTHR31421">
    <property type="entry name" value="PROTEIN BASIC PENTACYSTEINE3"/>
    <property type="match status" value="1"/>
</dbReference>
<dbReference type="GO" id="GO:0043565">
    <property type="term" value="F:sequence-specific DNA binding"/>
    <property type="evidence" value="ECO:0007669"/>
    <property type="project" value="TreeGrafter"/>
</dbReference>
<accession>A0AB40CEV1</accession>
<organism evidence="9 14">
    <name type="scientific">Dioscorea cayennensis subsp. rotundata</name>
    <name type="common">White Guinea yam</name>
    <name type="synonym">Dioscorea rotundata</name>
    <dbReference type="NCBI Taxonomy" id="55577"/>
    <lineage>
        <taxon>Eukaryota</taxon>
        <taxon>Viridiplantae</taxon>
        <taxon>Streptophyta</taxon>
        <taxon>Embryophyta</taxon>
        <taxon>Tracheophyta</taxon>
        <taxon>Spermatophyta</taxon>
        <taxon>Magnoliopsida</taxon>
        <taxon>Liliopsida</taxon>
        <taxon>Dioscoreales</taxon>
        <taxon>Dioscoreaceae</taxon>
        <taxon>Dioscorea</taxon>
    </lineage>
</organism>
<evidence type="ECO:0000256" key="3">
    <source>
        <dbReference type="ARBA" id="ARBA00023015"/>
    </source>
</evidence>
<comment type="function">
    <text evidence="7">Transcriptional regulator that specifically binds to GA-rich elements (GAGA-repeats) present in regulatory sequences of genes involved in developmental processes.</text>
</comment>
<dbReference type="InterPro" id="IPR010409">
    <property type="entry name" value="GAGA-bd_tscrpt_act"/>
</dbReference>
<comment type="subcellular location">
    <subcellularLocation>
        <location evidence="1 7">Nucleus</location>
    </subcellularLocation>
</comment>
<dbReference type="RefSeq" id="XP_039138472.1">
    <property type="nucleotide sequence ID" value="XM_039282538.1"/>
</dbReference>
<keyword evidence="9" id="KW-1185">Reference proteome</keyword>
<dbReference type="Proteomes" id="UP001515500">
    <property type="component" value="Chromosome 14"/>
</dbReference>
<dbReference type="PANTHER" id="PTHR31421:SF2">
    <property type="entry name" value="PROTEIN BASIC PENTACYSTEINE6"/>
    <property type="match status" value="1"/>
</dbReference>
<evidence type="ECO:0000313" key="14">
    <source>
        <dbReference type="RefSeq" id="XP_039138476.1"/>
    </source>
</evidence>
<dbReference type="RefSeq" id="XP_039138473.1">
    <property type="nucleotide sequence ID" value="XM_039282539.1"/>
</dbReference>
<feature type="region of interest" description="Disordered" evidence="8">
    <location>
        <begin position="1"/>
        <end position="22"/>
    </location>
</feature>
<evidence type="ECO:0000313" key="10">
    <source>
        <dbReference type="RefSeq" id="XP_039138471.1"/>
    </source>
</evidence>
<feature type="region of interest" description="Disordered" evidence="8">
    <location>
        <begin position="127"/>
        <end position="156"/>
    </location>
</feature>
<dbReference type="SMART" id="SM01226">
    <property type="entry name" value="GAGA_bind"/>
    <property type="match status" value="1"/>
</dbReference>
<evidence type="ECO:0000256" key="4">
    <source>
        <dbReference type="ARBA" id="ARBA00023125"/>
    </source>
</evidence>
<name>A0AB40CEV1_DIOCR</name>
<evidence type="ECO:0000313" key="9">
    <source>
        <dbReference type="Proteomes" id="UP001515500"/>
    </source>
</evidence>
<evidence type="ECO:0000256" key="8">
    <source>
        <dbReference type="SAM" id="MobiDB-lite"/>
    </source>
</evidence>
<dbReference type="GO" id="GO:0005634">
    <property type="term" value="C:nucleus"/>
    <property type="evidence" value="ECO:0007669"/>
    <property type="project" value="UniProtKB-SubCell"/>
</dbReference>
<dbReference type="GO" id="GO:0009723">
    <property type="term" value="P:response to ethylene"/>
    <property type="evidence" value="ECO:0007669"/>
    <property type="project" value="TreeGrafter"/>
</dbReference>
<feature type="compositionally biased region" description="Basic and acidic residues" evidence="8">
    <location>
        <begin position="1"/>
        <end position="18"/>
    </location>
</feature>
<evidence type="ECO:0000313" key="13">
    <source>
        <dbReference type="RefSeq" id="XP_039138475.1"/>
    </source>
</evidence>
<keyword evidence="4 7" id="KW-0238">DNA-binding</keyword>
<comment type="similarity">
    <text evidence="2 7">Belongs to the BBR/BPC family.</text>
</comment>
<dbReference type="RefSeq" id="XP_039138471.1">
    <property type="nucleotide sequence ID" value="XM_039282537.1"/>
</dbReference>
<proteinExistence type="inferred from homology"/>
<keyword evidence="6 7" id="KW-0539">Nucleus</keyword>
<reference evidence="10 11" key="1">
    <citation type="submission" date="2025-04" db="UniProtKB">
        <authorList>
            <consortium name="RefSeq"/>
        </authorList>
    </citation>
    <scope>IDENTIFICATION</scope>
</reference>
<evidence type="ECO:0000256" key="6">
    <source>
        <dbReference type="ARBA" id="ARBA00023242"/>
    </source>
</evidence>
<dbReference type="GO" id="GO:0003700">
    <property type="term" value="F:DNA-binding transcription factor activity"/>
    <property type="evidence" value="ECO:0007669"/>
    <property type="project" value="UniProtKB-UniRule"/>
</dbReference>
<feature type="region of interest" description="Disordered" evidence="8">
    <location>
        <begin position="172"/>
        <end position="214"/>
    </location>
</feature>
<dbReference type="RefSeq" id="XP_039138475.1">
    <property type="nucleotide sequence ID" value="XM_039282541.1"/>
</dbReference>
<dbReference type="RefSeq" id="XP_039138476.1">
    <property type="nucleotide sequence ID" value="XM_039282542.1"/>
</dbReference>
<feature type="compositionally biased region" description="Low complexity" evidence="8">
    <location>
        <begin position="144"/>
        <end position="154"/>
    </location>
</feature>
<evidence type="ECO:0000313" key="11">
    <source>
        <dbReference type="RefSeq" id="XP_039138472.1"/>
    </source>
</evidence>
<dbReference type="Pfam" id="PF06217">
    <property type="entry name" value="GAGA_bind"/>
    <property type="match status" value="1"/>
</dbReference>
<sequence length="345" mass="39065">MNDNGQRDNGRHKADQCKSNHAQWMMPPYQMKDSYTMKMIAMMAERDTALQERNKALAEKREALSERDKSYLQRDAALAERNNAIMERDKAFAALEALRYSRENGVNDNGGSGCPSGCNVPLVMKHSHHLHHQQQHQHQHQHQHQQQQQPPHAHTAQLSDALFDHEREMNMNNGFPVSVATGAGPKARRGRRPKKETSVQAVQPRKPVKAPRKRIKKNEVTGVEREIPKAKPLEWKGQDLGLNLVAFDDTTMPVPVCSCTGEFHQCYKWGNGGWQSACCTMTLSLFPLPMIPNKRHTRVGGRKMSGSAFSKLLSRLAAEGHDLSVPLDLKDHWARHGTNRYITIK</sequence>
<evidence type="ECO:0000313" key="12">
    <source>
        <dbReference type="RefSeq" id="XP_039138473.1"/>
    </source>
</evidence>
<feature type="compositionally biased region" description="Basic residues" evidence="8">
    <location>
        <begin position="127"/>
        <end position="143"/>
    </location>
</feature>
<evidence type="ECO:0000256" key="7">
    <source>
        <dbReference type="RuleBase" id="RU367160"/>
    </source>
</evidence>
<gene>
    <name evidence="10 11 12 13 14" type="primary">LOC120275827</name>
</gene>
<protein>
    <recommendedName>
        <fullName evidence="7">GAGA-binding transcriptional activator</fullName>
    </recommendedName>
</protein>
<dbReference type="AlphaFoldDB" id="A0AB40CEV1"/>
<evidence type="ECO:0000256" key="1">
    <source>
        <dbReference type="ARBA" id="ARBA00004123"/>
    </source>
</evidence>